<dbReference type="Pfam" id="PF01391">
    <property type="entry name" value="Collagen"/>
    <property type="match status" value="1"/>
</dbReference>
<dbReference type="PANTHER" id="PTHR24023:SF1082">
    <property type="entry name" value="COLLAGEN TRIPLE HELIX REPEAT"/>
    <property type="match status" value="1"/>
</dbReference>
<evidence type="ECO:0000256" key="1">
    <source>
        <dbReference type="SAM" id="MobiDB-lite"/>
    </source>
</evidence>
<evidence type="ECO:0008006" key="4">
    <source>
        <dbReference type="Google" id="ProtNLM"/>
    </source>
</evidence>
<accession>A0A6L6XY37</accession>
<dbReference type="AlphaFoldDB" id="A0A6L6XY37"/>
<dbReference type="PANTHER" id="PTHR24023">
    <property type="entry name" value="COLLAGEN ALPHA"/>
    <property type="match status" value="1"/>
</dbReference>
<evidence type="ECO:0000313" key="2">
    <source>
        <dbReference type="EMBL" id="MVQ51607.1"/>
    </source>
</evidence>
<dbReference type="InterPro" id="IPR050149">
    <property type="entry name" value="Collagen_superfamily"/>
</dbReference>
<sequence>MGGTSYAAVQLPRNSVGSHQIRANAVTEKKLAKKVRQRLEAAGVPGPAGPAGAAGAQGAPGAPGAQGLQGPQGPQGDKGAQGDKGIPGVQGIQGAQGVQGIQGVPGPTSGGVGGINTDIALPAGVPVASATTVTLAQTGKVLVLITGTFSVTCSSAGACTRQITAQVGGTTVPGAFGLIVGSAGQAATGTLSIAGILTNVPAGTHSVTIASRIGTGASTGSSNQGDVRIVAVALG</sequence>
<proteinExistence type="predicted"/>
<dbReference type="GO" id="GO:0031012">
    <property type="term" value="C:extracellular matrix"/>
    <property type="evidence" value="ECO:0007669"/>
    <property type="project" value="TreeGrafter"/>
</dbReference>
<protein>
    <recommendedName>
        <fullName evidence="4">Collagen-like protein</fullName>
    </recommendedName>
</protein>
<evidence type="ECO:0000313" key="3">
    <source>
        <dbReference type="Proteomes" id="UP000473525"/>
    </source>
</evidence>
<name>A0A6L6XY37_9ACTN</name>
<gene>
    <name evidence="2" type="ORF">GON03_20705</name>
</gene>
<organism evidence="2 3">
    <name type="scientific">Nocardioides agri</name>
    <dbReference type="NCBI Taxonomy" id="2682843"/>
    <lineage>
        <taxon>Bacteria</taxon>
        <taxon>Bacillati</taxon>
        <taxon>Actinomycetota</taxon>
        <taxon>Actinomycetes</taxon>
        <taxon>Propionibacteriales</taxon>
        <taxon>Nocardioidaceae</taxon>
        <taxon>Nocardioides</taxon>
    </lineage>
</organism>
<feature type="region of interest" description="Disordered" evidence="1">
    <location>
        <begin position="1"/>
        <end position="91"/>
    </location>
</feature>
<dbReference type="GO" id="GO:0005615">
    <property type="term" value="C:extracellular space"/>
    <property type="evidence" value="ECO:0007669"/>
    <property type="project" value="TreeGrafter"/>
</dbReference>
<dbReference type="Proteomes" id="UP000473525">
    <property type="component" value="Unassembled WGS sequence"/>
</dbReference>
<reference evidence="2 3" key="1">
    <citation type="submission" date="2019-12" db="EMBL/GenBank/DDBJ databases">
        <authorList>
            <person name="Huq M.A."/>
        </authorList>
    </citation>
    <scope>NUCLEOTIDE SEQUENCE [LARGE SCALE GENOMIC DNA]</scope>
    <source>
        <strain evidence="2 3">MAH-18</strain>
    </source>
</reference>
<dbReference type="EMBL" id="WSEK01000005">
    <property type="protein sequence ID" value="MVQ51607.1"/>
    <property type="molecule type" value="Genomic_DNA"/>
</dbReference>
<feature type="compositionally biased region" description="Low complexity" evidence="1">
    <location>
        <begin position="41"/>
        <end position="78"/>
    </location>
</feature>
<comment type="caution">
    <text evidence="2">The sequence shown here is derived from an EMBL/GenBank/DDBJ whole genome shotgun (WGS) entry which is preliminary data.</text>
</comment>
<keyword evidence="3" id="KW-1185">Reference proteome</keyword>
<dbReference type="InterPro" id="IPR008160">
    <property type="entry name" value="Collagen"/>
</dbReference>